<evidence type="ECO:0008006" key="3">
    <source>
        <dbReference type="Google" id="ProtNLM"/>
    </source>
</evidence>
<dbReference type="STRING" id="1349421.OI18_05050"/>
<dbReference type="SUPFAM" id="SSF47240">
    <property type="entry name" value="Ferritin-like"/>
    <property type="match status" value="1"/>
</dbReference>
<reference evidence="1 2" key="1">
    <citation type="submission" date="2014-11" db="EMBL/GenBank/DDBJ databases">
        <title>Genome sequence of Flavihumibacter solisilvae 3-3.</title>
        <authorList>
            <person name="Zhou G."/>
            <person name="Li M."/>
            <person name="Wang G."/>
        </authorList>
    </citation>
    <scope>NUCLEOTIDE SEQUENCE [LARGE SCALE GENOMIC DNA]</scope>
    <source>
        <strain evidence="1 2">3-3</strain>
    </source>
</reference>
<evidence type="ECO:0000313" key="1">
    <source>
        <dbReference type="EMBL" id="KIC95732.1"/>
    </source>
</evidence>
<sequence>MASSLEKIVADPALHSRWLNTLSMLENAGAKKIKQCEHPVFVPEEILKHAAEEARHAWYLKKQLKKIGSGLCPTYESPYLMAPIVSSRYLHRLDITISRYLRETFGFRNHDLKYAAYLLVTYAIEVRADELYPIYQDVLRRNKSSISVHNIITEEQQHLASMEAQLQKLSDRWKELCEIACSEEAKLYSEWVYAVTKEVPAVPV</sequence>
<dbReference type="EMBL" id="JSVC01000005">
    <property type="protein sequence ID" value="KIC95732.1"/>
    <property type="molecule type" value="Genomic_DNA"/>
</dbReference>
<dbReference type="InterPro" id="IPR009078">
    <property type="entry name" value="Ferritin-like_SF"/>
</dbReference>
<dbReference type="AlphaFoldDB" id="A0A0C1L6G6"/>
<evidence type="ECO:0000313" key="2">
    <source>
        <dbReference type="Proteomes" id="UP000031408"/>
    </source>
</evidence>
<keyword evidence="2" id="KW-1185">Reference proteome</keyword>
<gene>
    <name evidence="1" type="ORF">OI18_05050</name>
</gene>
<comment type="caution">
    <text evidence="1">The sequence shown here is derived from an EMBL/GenBank/DDBJ whole genome shotgun (WGS) entry which is preliminary data.</text>
</comment>
<proteinExistence type="predicted"/>
<accession>A0A0C1L6G6</accession>
<dbReference type="Proteomes" id="UP000031408">
    <property type="component" value="Unassembled WGS sequence"/>
</dbReference>
<name>A0A0C1L6G6_9BACT</name>
<protein>
    <recommendedName>
        <fullName evidence="3">Ferritin-like domain-containing protein</fullName>
    </recommendedName>
</protein>
<organism evidence="1 2">
    <name type="scientific">Flavihumibacter solisilvae</name>
    <dbReference type="NCBI Taxonomy" id="1349421"/>
    <lineage>
        <taxon>Bacteria</taxon>
        <taxon>Pseudomonadati</taxon>
        <taxon>Bacteroidota</taxon>
        <taxon>Chitinophagia</taxon>
        <taxon>Chitinophagales</taxon>
        <taxon>Chitinophagaceae</taxon>
        <taxon>Flavihumibacter</taxon>
    </lineage>
</organism>